<sequence>MILILLIVSVLCFFLFNTLLVKNRMLHFATSVISFIVVVLSTVLITMNFHNHYGMHKVTTTENSELTSSSDKMGMLLYQPIGTSGKDKVVIYKTNDDQKKPSTTSTDKNTNHIITNAKDAKLVTKTTRYEYNSKSSKFWFDLAQKPTRVKTVNYFYVPKDWLTLTTNQAKALPNIINKLQAPMQTDAAKAQMKSAAESYVKDQMTTATKNDPKMSKDTQSKLAKKAAEDFQNQMKAQSMGKIMPQLKQELSKIK</sequence>
<dbReference type="InterPro" id="IPR032083">
    <property type="entry name" value="DUF4811"/>
</dbReference>
<evidence type="ECO:0000313" key="4">
    <source>
        <dbReference type="Proteomes" id="UP000784700"/>
    </source>
</evidence>
<proteinExistence type="predicted"/>
<dbReference type="Pfam" id="PF16069">
    <property type="entry name" value="DUF4811"/>
    <property type="match status" value="1"/>
</dbReference>
<organism evidence="3 4">
    <name type="scientific">Apilactobacillus micheneri</name>
    <dbReference type="NCBI Taxonomy" id="1899430"/>
    <lineage>
        <taxon>Bacteria</taxon>
        <taxon>Bacillati</taxon>
        <taxon>Bacillota</taxon>
        <taxon>Bacilli</taxon>
        <taxon>Lactobacillales</taxon>
        <taxon>Lactobacillaceae</taxon>
        <taxon>Apilactobacillus</taxon>
    </lineage>
</organism>
<keyword evidence="2" id="KW-0472">Membrane</keyword>
<feature type="compositionally biased region" description="Basic and acidic residues" evidence="1">
    <location>
        <begin position="210"/>
        <end position="219"/>
    </location>
</feature>
<accession>A0A9Q8INB3</accession>
<feature type="region of interest" description="Disordered" evidence="1">
    <location>
        <begin position="205"/>
        <end position="227"/>
    </location>
</feature>
<dbReference type="RefSeq" id="WP_140924638.1">
    <property type="nucleotide sequence ID" value="NZ_QUBF01000004.1"/>
</dbReference>
<evidence type="ECO:0000256" key="2">
    <source>
        <dbReference type="SAM" id="Phobius"/>
    </source>
</evidence>
<gene>
    <name evidence="3" type="ORF">DY130_04525</name>
</gene>
<dbReference type="AlphaFoldDB" id="A0A9Q8INB3"/>
<name>A0A9Q8INB3_9LACO</name>
<comment type="caution">
    <text evidence="3">The sequence shown here is derived from an EMBL/GenBank/DDBJ whole genome shotgun (WGS) entry which is preliminary data.</text>
</comment>
<dbReference type="Proteomes" id="UP000784700">
    <property type="component" value="Unassembled WGS sequence"/>
</dbReference>
<dbReference type="EMBL" id="QUBG01000004">
    <property type="protein sequence ID" value="TPR43703.1"/>
    <property type="molecule type" value="Genomic_DNA"/>
</dbReference>
<feature type="transmembrane region" description="Helical" evidence="2">
    <location>
        <begin position="28"/>
        <end position="47"/>
    </location>
</feature>
<reference evidence="3" key="1">
    <citation type="submission" date="2018-08" db="EMBL/GenBank/DDBJ databases">
        <title>Comparative genomics of wild bee and flower associated Lactobacillus reveals potential adaptation to the bee host.</title>
        <authorList>
            <person name="Vuong H.Q."/>
            <person name="Mcfrederick Q.S."/>
        </authorList>
    </citation>
    <scope>NUCLEOTIDE SEQUENCE</scope>
    <source>
        <strain evidence="3">HV_63</strain>
    </source>
</reference>
<dbReference type="GeneID" id="58108686"/>
<protein>
    <submittedName>
        <fullName evidence="3">DUF4811 domain-containing protein</fullName>
    </submittedName>
</protein>
<evidence type="ECO:0000313" key="3">
    <source>
        <dbReference type="EMBL" id="TPR43703.1"/>
    </source>
</evidence>
<keyword evidence="2" id="KW-0812">Transmembrane</keyword>
<keyword evidence="2" id="KW-1133">Transmembrane helix</keyword>
<evidence type="ECO:0000256" key="1">
    <source>
        <dbReference type="SAM" id="MobiDB-lite"/>
    </source>
</evidence>